<reference evidence="1" key="1">
    <citation type="submission" date="2020-04" db="EMBL/GenBank/DDBJ databases">
        <authorList>
            <person name="Alioto T."/>
            <person name="Alioto T."/>
            <person name="Gomez Garrido J."/>
        </authorList>
    </citation>
    <scope>NUCLEOTIDE SEQUENCE</scope>
    <source>
        <strain evidence="1">A484AB</strain>
    </source>
</reference>
<protein>
    <submittedName>
        <fullName evidence="1">Uncharacterized protein</fullName>
    </submittedName>
</protein>
<gene>
    <name evidence="1" type="ORF">PACLA_8A054493</name>
</gene>
<dbReference type="Proteomes" id="UP001152795">
    <property type="component" value="Unassembled WGS sequence"/>
</dbReference>
<dbReference type="OrthoDB" id="6141209at2759"/>
<dbReference type="EMBL" id="CACRXK020007374">
    <property type="protein sequence ID" value="CAB4012085.1"/>
    <property type="molecule type" value="Genomic_DNA"/>
</dbReference>
<accession>A0A7D9EMM4</accession>
<dbReference type="SUPFAM" id="SSF52266">
    <property type="entry name" value="SGNH hydrolase"/>
    <property type="match status" value="1"/>
</dbReference>
<comment type="caution">
    <text evidence="1">The sequence shown here is derived from an EMBL/GenBank/DDBJ whole genome shotgun (WGS) entry which is preliminary data.</text>
</comment>
<proteinExistence type="predicted"/>
<name>A0A7D9EMM4_PARCT</name>
<dbReference type="AlphaFoldDB" id="A0A7D9EMM4"/>
<dbReference type="PANTHER" id="PTHR47510">
    <property type="entry name" value="REVERSE TRANSCRIPTASE DOMAIN-CONTAINING PROTEIN"/>
    <property type="match status" value="1"/>
</dbReference>
<sequence>MFFMSNLNYSDKLRVGERNGGESLVILPIQIDRVRLDKVRSIGPAVVILEIGTNDLSHSKPEVVGSNIDDLVHFLLQLPYVQIVEWRFIGRVVRPLCCQPANVAPLAPASAITPQQLQEIVSSATAEVTRRLQTVATPVPGVDEVPSNSPSGSAASVTESPIVRISEHVATPPTAVAQPAVYNAISVDDAADLAERLQQSFTKPWQNANPTEIPDVGELEHLQKNDTSPPLPSVGEIKVTLKHLNPRKATGSDGIHSWLLKRYNEELAPVIHNIICSSISQAKYPTLYKHAFVTPVAKIYPPNDMDHDFRQISVLPQLAKVLESIQLKLNKGDLKIKDNQHAFTHGRSTVSALATVQRD</sequence>
<keyword evidence="2" id="KW-1185">Reference proteome</keyword>
<dbReference type="PANTHER" id="PTHR47510:SF3">
    <property type="entry name" value="ENDO_EXONUCLEASE_PHOSPHATASE DOMAIN-CONTAINING PROTEIN"/>
    <property type="match status" value="1"/>
</dbReference>
<evidence type="ECO:0000313" key="1">
    <source>
        <dbReference type="EMBL" id="CAB4012085.1"/>
    </source>
</evidence>
<organism evidence="1 2">
    <name type="scientific">Paramuricea clavata</name>
    <name type="common">Red gorgonian</name>
    <name type="synonym">Violescent sea-whip</name>
    <dbReference type="NCBI Taxonomy" id="317549"/>
    <lineage>
        <taxon>Eukaryota</taxon>
        <taxon>Metazoa</taxon>
        <taxon>Cnidaria</taxon>
        <taxon>Anthozoa</taxon>
        <taxon>Octocorallia</taxon>
        <taxon>Malacalcyonacea</taxon>
        <taxon>Plexauridae</taxon>
        <taxon>Paramuricea</taxon>
    </lineage>
</organism>
<evidence type="ECO:0000313" key="2">
    <source>
        <dbReference type="Proteomes" id="UP001152795"/>
    </source>
</evidence>